<dbReference type="InterPro" id="IPR021385">
    <property type="entry name" value="DUF3017"/>
</dbReference>
<comment type="caution">
    <text evidence="2">The sequence shown here is derived from an EMBL/GenBank/DDBJ whole genome shotgun (WGS) entry which is preliminary data.</text>
</comment>
<dbReference type="Pfam" id="PF11222">
    <property type="entry name" value="DUF3017"/>
    <property type="match status" value="1"/>
</dbReference>
<evidence type="ECO:0000313" key="3">
    <source>
        <dbReference type="Proteomes" id="UP001431313"/>
    </source>
</evidence>
<organism evidence="2 3">
    <name type="scientific">Streptomyces pyxinae</name>
    <dbReference type="NCBI Taxonomy" id="2970734"/>
    <lineage>
        <taxon>Bacteria</taxon>
        <taxon>Bacillati</taxon>
        <taxon>Actinomycetota</taxon>
        <taxon>Actinomycetes</taxon>
        <taxon>Kitasatosporales</taxon>
        <taxon>Streptomycetaceae</taxon>
        <taxon>Streptomyces</taxon>
    </lineage>
</organism>
<reference evidence="2" key="1">
    <citation type="submission" date="2022-08" db="EMBL/GenBank/DDBJ databases">
        <authorList>
            <person name="Somphong A."/>
            <person name="Phongsopitanun W."/>
        </authorList>
    </citation>
    <scope>NUCLEOTIDE SEQUENCE</scope>
    <source>
        <strain evidence="2">LP05-1</strain>
    </source>
</reference>
<dbReference type="Proteomes" id="UP001431313">
    <property type="component" value="Unassembled WGS sequence"/>
</dbReference>
<gene>
    <name evidence="2" type="ORF">NX801_15715</name>
</gene>
<protein>
    <submittedName>
        <fullName evidence="2">DUF3017 domain-containing protein</fullName>
    </submittedName>
</protein>
<feature type="region of interest" description="Disordered" evidence="1">
    <location>
        <begin position="1"/>
        <end position="144"/>
    </location>
</feature>
<evidence type="ECO:0000256" key="1">
    <source>
        <dbReference type="SAM" id="MobiDB-lite"/>
    </source>
</evidence>
<proteinExistence type="predicted"/>
<accession>A0ABT2CK55</accession>
<dbReference type="EMBL" id="JANUGQ010000012">
    <property type="protein sequence ID" value="MCS0637081.1"/>
    <property type="molecule type" value="Genomic_DNA"/>
</dbReference>
<feature type="compositionally biased region" description="Low complexity" evidence="1">
    <location>
        <begin position="74"/>
        <end position="85"/>
    </location>
</feature>
<feature type="compositionally biased region" description="Basic and acidic residues" evidence="1">
    <location>
        <begin position="10"/>
        <end position="21"/>
    </location>
</feature>
<name>A0ABT2CK55_9ACTN</name>
<keyword evidence="3" id="KW-1185">Reference proteome</keyword>
<feature type="compositionally biased region" description="Basic and acidic residues" evidence="1">
    <location>
        <begin position="42"/>
        <end position="52"/>
    </location>
</feature>
<sequence length="248" mass="24812">MSVGPASDRPASDDPASDRPVSEATASPDGLVSDDPASGRPASDDRASDRPVSEATASPDGPVPFDPASDRPLSEGSAPGGSAPDAPGPEGPVSDGLAPGGGPSDGGSSEDSGAGAGRTRRPPTLTRDTARPEGGGRAAAGDAPAPARQWPLLTVLGMTGLGLLVVGWDPFAEASRIGAILIGVALLTGAVLRRTVASVGMLAVRSRFTDMATYGVLGGGIVLLSLMTQPHPWLEVPFLEEAVHFAVR</sequence>
<evidence type="ECO:0000313" key="2">
    <source>
        <dbReference type="EMBL" id="MCS0637081.1"/>
    </source>
</evidence>